<proteinExistence type="predicted"/>
<keyword evidence="3 6" id="KW-0812">Transmembrane</keyword>
<feature type="transmembrane region" description="Helical" evidence="6">
    <location>
        <begin position="164"/>
        <end position="186"/>
    </location>
</feature>
<gene>
    <name evidence="7" type="ORF">ABID47_003359</name>
</gene>
<dbReference type="InterPro" id="IPR019108">
    <property type="entry name" value="Caa3_assmbl_CtaG-rel"/>
</dbReference>
<dbReference type="Pfam" id="PF09678">
    <property type="entry name" value="Caa3_CtaG"/>
    <property type="match status" value="1"/>
</dbReference>
<keyword evidence="4 6" id="KW-1133">Transmembrane helix</keyword>
<evidence type="ECO:0000313" key="7">
    <source>
        <dbReference type="EMBL" id="MET3546743.1"/>
    </source>
</evidence>
<keyword evidence="2" id="KW-1003">Cell membrane</keyword>
<comment type="caution">
    <text evidence="7">The sequence shown here is derived from an EMBL/GenBank/DDBJ whole genome shotgun (WGS) entry which is preliminary data.</text>
</comment>
<evidence type="ECO:0000256" key="1">
    <source>
        <dbReference type="ARBA" id="ARBA00004651"/>
    </source>
</evidence>
<name>A0ABV2F4S0_9BACL</name>
<organism evidence="7 8">
    <name type="scientific">Paenibacillus favisporus</name>
    <dbReference type="NCBI Taxonomy" id="221028"/>
    <lineage>
        <taxon>Bacteria</taxon>
        <taxon>Bacillati</taxon>
        <taxon>Bacillota</taxon>
        <taxon>Bacilli</taxon>
        <taxon>Bacillales</taxon>
        <taxon>Paenibacillaceae</taxon>
        <taxon>Paenibacillus</taxon>
    </lineage>
</organism>
<keyword evidence="8" id="KW-1185">Reference proteome</keyword>
<evidence type="ECO:0000256" key="3">
    <source>
        <dbReference type="ARBA" id="ARBA00022692"/>
    </source>
</evidence>
<comment type="subcellular location">
    <subcellularLocation>
        <location evidence="1">Cell membrane</location>
        <topology evidence="1">Multi-pass membrane protein</topology>
    </subcellularLocation>
</comment>
<evidence type="ECO:0000313" key="8">
    <source>
        <dbReference type="Proteomes" id="UP001549098"/>
    </source>
</evidence>
<feature type="transmembrane region" description="Helical" evidence="6">
    <location>
        <begin position="82"/>
        <end position="111"/>
    </location>
</feature>
<keyword evidence="5 6" id="KW-0472">Membrane</keyword>
<dbReference type="EMBL" id="JBEPLV010000003">
    <property type="protein sequence ID" value="MET3546743.1"/>
    <property type="molecule type" value="Genomic_DNA"/>
</dbReference>
<dbReference type="RefSeq" id="WP_354498306.1">
    <property type="nucleotide sequence ID" value="NZ_JBEPLV010000003.1"/>
</dbReference>
<evidence type="ECO:0000256" key="6">
    <source>
        <dbReference type="SAM" id="Phobius"/>
    </source>
</evidence>
<feature type="transmembrane region" description="Helical" evidence="6">
    <location>
        <begin position="56"/>
        <end position="76"/>
    </location>
</feature>
<feature type="transmembrane region" description="Helical" evidence="6">
    <location>
        <begin position="24"/>
        <end position="44"/>
    </location>
</feature>
<feature type="transmembrane region" description="Helical" evidence="6">
    <location>
        <begin position="198"/>
        <end position="218"/>
    </location>
</feature>
<dbReference type="Proteomes" id="UP001549098">
    <property type="component" value="Unassembled WGS sequence"/>
</dbReference>
<protein>
    <submittedName>
        <fullName evidence="7">Membrane protein</fullName>
    </submittedName>
</protein>
<reference evidence="7 8" key="1">
    <citation type="submission" date="2024-06" db="EMBL/GenBank/DDBJ databases">
        <title>Genomic Encyclopedia of Type Strains, Phase IV (KMG-IV): sequencing the most valuable type-strain genomes for metagenomic binning, comparative biology and taxonomic classification.</title>
        <authorList>
            <person name="Goeker M."/>
        </authorList>
    </citation>
    <scope>NUCLEOTIDE SEQUENCE [LARGE SCALE GENOMIC DNA]</scope>
    <source>
        <strain evidence="7 8">DSM 17253</strain>
    </source>
</reference>
<accession>A0ABV2F4S0</accession>
<sequence length="281" mass="30373">MTGHHAGHAAGGHHDAGTGTLHDAIFILLFLVLIGLYTVAVKAANRRFNRWPAMRTICWFLGVLAAAAALTGPLGARAHDDFVYHMLAHLLLGMLSPLLIACAAPVTLLLRSLTISWARRLSTWLKSRPMRLLSHPVTASLLNVGGLWVLYYSGLYSAMQYHPVLHVLVHAHMFVAGYLYAAALLCIDPSPHRAGYGFRAGILVLSLAGHGILAKVLYAYPPGGVPIAQAESGAQLMYYGGDAVDLILIFLFCLQWYKSARPGKRHKTASSPAISLPRPEG</sequence>
<evidence type="ECO:0000256" key="4">
    <source>
        <dbReference type="ARBA" id="ARBA00022989"/>
    </source>
</evidence>
<feature type="transmembrane region" description="Helical" evidence="6">
    <location>
        <begin position="238"/>
        <end position="257"/>
    </location>
</feature>
<feature type="transmembrane region" description="Helical" evidence="6">
    <location>
        <begin position="132"/>
        <end position="152"/>
    </location>
</feature>
<evidence type="ECO:0000256" key="5">
    <source>
        <dbReference type="ARBA" id="ARBA00023136"/>
    </source>
</evidence>
<evidence type="ECO:0000256" key="2">
    <source>
        <dbReference type="ARBA" id="ARBA00022475"/>
    </source>
</evidence>